<dbReference type="EMBL" id="AP026966">
    <property type="protein sequence ID" value="BDT56618.1"/>
    <property type="molecule type" value="Genomic_DNA"/>
</dbReference>
<evidence type="ECO:0000313" key="2">
    <source>
        <dbReference type="EMBL" id="BDT56618.1"/>
    </source>
</evidence>
<dbReference type="Proteomes" id="UP001163336">
    <property type="component" value="Chromosome"/>
</dbReference>
<feature type="signal peptide" evidence="1">
    <location>
        <begin position="1"/>
        <end position="26"/>
    </location>
</feature>
<keyword evidence="1" id="KW-0732">Signal</keyword>
<protein>
    <recommendedName>
        <fullName evidence="4">Haem-binding uptake Tiki superfamily ChaN domain-containing protein</fullName>
    </recommendedName>
</protein>
<dbReference type="Pfam" id="PF18950">
    <property type="entry name" value="DUF5694"/>
    <property type="match status" value="1"/>
</dbReference>
<organism evidence="2 3">
    <name type="scientific">Massilia varians</name>
    <dbReference type="NCBI Taxonomy" id="457921"/>
    <lineage>
        <taxon>Bacteria</taxon>
        <taxon>Pseudomonadati</taxon>
        <taxon>Pseudomonadota</taxon>
        <taxon>Betaproteobacteria</taxon>
        <taxon>Burkholderiales</taxon>
        <taxon>Oxalobacteraceae</taxon>
        <taxon>Telluria group</taxon>
        <taxon>Massilia</taxon>
    </lineage>
</organism>
<evidence type="ECO:0000313" key="3">
    <source>
        <dbReference type="Proteomes" id="UP001163336"/>
    </source>
</evidence>
<gene>
    <name evidence="2" type="ORF">MasN3_01120</name>
</gene>
<feature type="chain" id="PRO_5046887899" description="Haem-binding uptake Tiki superfamily ChaN domain-containing protein" evidence="1">
    <location>
        <begin position="27"/>
        <end position="291"/>
    </location>
</feature>
<evidence type="ECO:0008006" key="4">
    <source>
        <dbReference type="Google" id="ProtNLM"/>
    </source>
</evidence>
<dbReference type="InterPro" id="IPR043749">
    <property type="entry name" value="DUF5694"/>
</dbReference>
<keyword evidence="3" id="KW-1185">Reference proteome</keyword>
<proteinExistence type="predicted"/>
<reference evidence="2" key="1">
    <citation type="submission" date="2022-11" db="EMBL/GenBank/DDBJ databases">
        <title>Isolation and characterization of PLA-degrading bacterium Massilia sp. from Antarctic soil.</title>
        <authorList>
            <person name="Sato K."/>
            <person name="Gomez-Fuentes C."/>
            <person name="Ahmad S.A."/>
            <person name="Zulkharnain A."/>
        </authorList>
    </citation>
    <scope>NUCLEOTIDE SEQUENCE</scope>
    <source>
        <strain evidence="2">N-3</strain>
    </source>
</reference>
<dbReference type="RefSeq" id="WP_281911381.1">
    <property type="nucleotide sequence ID" value="NZ_AP026966.1"/>
</dbReference>
<name>A0ABM8C0C8_9BURK</name>
<sequence>MSRYRLSAMSALSLCLLAGGPAVAHAQSTELLRERAPAQRPQIMFVASTHLANHGRDLVNTSVPDVLEPQRQNEIAALAEALARFRPTKVAVEVQLAEQAALDERYAGYRQGSYQLARGETDQLGMRIAARLGHPRLYAVDWKYAPPGPIAEYDFKTWAMNEGGAHPARFAAMANPAWVQEENAMMRREPVTRWYVHFNQPDKLEKMNRAYFDYAMFNNGKDYPGANWVGAWYARNLKIFANLVRLAEGPQERLLVIYGQGHVFPLRQYAEQSGAFTVVDPLPLLTAAAGQ</sequence>
<accession>A0ABM8C0C8</accession>
<evidence type="ECO:0000256" key="1">
    <source>
        <dbReference type="SAM" id="SignalP"/>
    </source>
</evidence>